<keyword evidence="1" id="KW-0812">Transmembrane</keyword>
<dbReference type="KEGG" id="dma:DMR_39280"/>
<proteinExistence type="predicted"/>
<dbReference type="eggNOG" id="ENOG50342NN">
    <property type="taxonomic scope" value="Bacteria"/>
</dbReference>
<keyword evidence="1" id="KW-0472">Membrane</keyword>
<keyword evidence="1" id="KW-1133">Transmembrane helix</keyword>
<dbReference type="HOGENOM" id="CLU_545986_0_0_7"/>
<sequence>MGEAAMTTIRSLPLVMPCRSPQTRRLTPAIRAKQPWRLFMRINTGIVIAAMLLCGWPLVAHALNIYFDTSAYRQNVWIVIKGPFTGSYNGTNYNLAANANSAGIALVGDSVPLVVTTANSSAIFVCYDNPSSFPSSGEPYYFTSPLRYQPFELTMTGSDSDNGNLTAINYFTAPLGIASYQNDPIAQPGQTPLQRIGWKAGTGVIASWFSSPAINTSNAVVKVNGQIIRYIGPSSYDPNNASLPNPWPSFLPYTQAIHSASTTFNLNNSVQYNLSNGTNVFHLNLTASAGADGSLSATGSITVSILNSQAAPIVYSNVAVSVPATAPASFNAVIYGGNNIDYTGSPPYPDHALGYATITGVTDFRTYVGNNYSTQSGDPYMPYTQFMDFIFGELATSLLGGFVLSPYGSQPSSDWWTLGKAFSLVQSNPNYYNKYANVVYTLSNNEVYSTSYTDRFGKVSINSVKYGGASVNSWVVGIGAPLPASLATAPQNLLLLDQN</sequence>
<protein>
    <submittedName>
        <fullName evidence="2">Uncharacterized protein</fullName>
    </submittedName>
</protein>
<keyword evidence="3" id="KW-1185">Reference proteome</keyword>
<dbReference type="AlphaFoldDB" id="C4XNB6"/>
<reference evidence="2 3" key="1">
    <citation type="journal article" date="2009" name="Genome Res.">
        <title>Whole genome sequence of Desulfovibrio magneticus strain RS-1 revealed common gene clusters in magnetotactic bacteria.</title>
        <authorList>
            <person name="Nakazawa H."/>
            <person name="Arakaki A."/>
            <person name="Narita-Yamada S."/>
            <person name="Yashiro I."/>
            <person name="Jinno K."/>
            <person name="Aoki N."/>
            <person name="Tsuruyama A."/>
            <person name="Okamura Y."/>
            <person name="Tanikawa S."/>
            <person name="Fujita N."/>
            <person name="Takeyama H."/>
            <person name="Matsunaga T."/>
        </authorList>
    </citation>
    <scope>NUCLEOTIDE SEQUENCE [LARGE SCALE GENOMIC DNA]</scope>
    <source>
        <strain evidence="3">ATCC 700980 / DSM 13731 / RS-1</strain>
    </source>
</reference>
<evidence type="ECO:0000313" key="3">
    <source>
        <dbReference type="Proteomes" id="UP000009071"/>
    </source>
</evidence>
<organism evidence="2 3">
    <name type="scientific">Solidesulfovibrio magneticus (strain ATCC 700980 / DSM 13731 / RS-1)</name>
    <name type="common">Desulfovibrio magneticus</name>
    <dbReference type="NCBI Taxonomy" id="573370"/>
    <lineage>
        <taxon>Bacteria</taxon>
        <taxon>Pseudomonadati</taxon>
        <taxon>Thermodesulfobacteriota</taxon>
        <taxon>Desulfovibrionia</taxon>
        <taxon>Desulfovibrionales</taxon>
        <taxon>Desulfovibrionaceae</taxon>
        <taxon>Solidesulfovibrio</taxon>
    </lineage>
</organism>
<evidence type="ECO:0000256" key="1">
    <source>
        <dbReference type="SAM" id="Phobius"/>
    </source>
</evidence>
<accession>C4XNB6</accession>
<gene>
    <name evidence="2" type="ordered locus">DMR_39280</name>
</gene>
<dbReference type="Proteomes" id="UP000009071">
    <property type="component" value="Chromosome"/>
</dbReference>
<evidence type="ECO:0000313" key="2">
    <source>
        <dbReference type="EMBL" id="BAH77419.1"/>
    </source>
</evidence>
<feature type="transmembrane region" description="Helical" evidence="1">
    <location>
        <begin position="38"/>
        <end position="59"/>
    </location>
</feature>
<name>C4XNB6_SOLM1</name>
<dbReference type="EMBL" id="AP010904">
    <property type="protein sequence ID" value="BAH77419.1"/>
    <property type="molecule type" value="Genomic_DNA"/>
</dbReference>